<sequence length="171" mass="18676">MYRCEWTVVGFTSVLDGSGSDSSLSLSLTRKVQAEVKHQFSIDELKHREHLIQAQQAEEQARQAELEEHQAAFVELLNGSFLFDSMYAEDVEGSKLAALHGVGELLEAYPFTFTLPLRQSSAPGPQPACARPSHAGPQFPHLSLRPCTQGDVPSSRQSRSQLRGGCVGSGH</sequence>
<evidence type="ECO:0000313" key="2">
    <source>
        <dbReference type="EMBL" id="KAK1331748.1"/>
    </source>
</evidence>
<keyword evidence="3" id="KW-1185">Reference proteome</keyword>
<dbReference type="EMBL" id="JAULJE010000020">
    <property type="protein sequence ID" value="KAK1331748.1"/>
    <property type="molecule type" value="Genomic_DNA"/>
</dbReference>
<evidence type="ECO:0000256" key="1">
    <source>
        <dbReference type="SAM" id="MobiDB-lite"/>
    </source>
</evidence>
<organism evidence="2 3">
    <name type="scientific">Cnephaeus nilssonii</name>
    <name type="common">Northern bat</name>
    <name type="synonym">Eptesicus nilssonii</name>
    <dbReference type="NCBI Taxonomy" id="3371016"/>
    <lineage>
        <taxon>Eukaryota</taxon>
        <taxon>Metazoa</taxon>
        <taxon>Chordata</taxon>
        <taxon>Craniata</taxon>
        <taxon>Vertebrata</taxon>
        <taxon>Euteleostomi</taxon>
        <taxon>Mammalia</taxon>
        <taxon>Eutheria</taxon>
        <taxon>Laurasiatheria</taxon>
        <taxon>Chiroptera</taxon>
        <taxon>Yangochiroptera</taxon>
        <taxon>Vespertilionidae</taxon>
        <taxon>Cnephaeus</taxon>
    </lineage>
</organism>
<protein>
    <submittedName>
        <fullName evidence="2">Uncharacterized protein</fullName>
    </submittedName>
</protein>
<feature type="region of interest" description="Disordered" evidence="1">
    <location>
        <begin position="120"/>
        <end position="171"/>
    </location>
</feature>
<comment type="caution">
    <text evidence="2">The sequence shown here is derived from an EMBL/GenBank/DDBJ whole genome shotgun (WGS) entry which is preliminary data.</text>
</comment>
<proteinExistence type="predicted"/>
<dbReference type="AlphaFoldDB" id="A0AA40HIG1"/>
<gene>
    <name evidence="2" type="ORF">QTO34_009723</name>
</gene>
<dbReference type="Proteomes" id="UP001177744">
    <property type="component" value="Unassembled WGS sequence"/>
</dbReference>
<evidence type="ECO:0000313" key="3">
    <source>
        <dbReference type="Proteomes" id="UP001177744"/>
    </source>
</evidence>
<name>A0AA40HIG1_CNENI</name>
<accession>A0AA40HIG1</accession>
<reference evidence="2" key="1">
    <citation type="submission" date="2023-06" db="EMBL/GenBank/DDBJ databases">
        <title>Reference genome for the Northern bat (Eptesicus nilssonii), a most northern bat species.</title>
        <authorList>
            <person name="Laine V.N."/>
            <person name="Pulliainen A.T."/>
            <person name="Lilley T.M."/>
        </authorList>
    </citation>
    <scope>NUCLEOTIDE SEQUENCE</scope>
    <source>
        <strain evidence="2">BLF_Eptnil</strain>
        <tissue evidence="2">Kidney</tissue>
    </source>
</reference>